<dbReference type="Pfam" id="PF00849">
    <property type="entry name" value="PseudoU_synth_2"/>
    <property type="match status" value="1"/>
</dbReference>
<dbReference type="InterPro" id="IPR006224">
    <property type="entry name" value="PsdUridine_synth_RluA-like_CS"/>
</dbReference>
<dbReference type="Gene3D" id="3.30.2350.10">
    <property type="entry name" value="Pseudouridine synthase"/>
    <property type="match status" value="1"/>
</dbReference>
<keyword evidence="3" id="KW-1185">Reference proteome</keyword>
<dbReference type="EMBL" id="JAENIO010000023">
    <property type="protein sequence ID" value="MBK1834398.1"/>
    <property type="molecule type" value="Genomic_DNA"/>
</dbReference>
<dbReference type="PANTHER" id="PTHR21600">
    <property type="entry name" value="MITOCHONDRIAL RNA PSEUDOURIDINE SYNTHASE"/>
    <property type="match status" value="1"/>
</dbReference>
<evidence type="ECO:0000313" key="3">
    <source>
        <dbReference type="Proteomes" id="UP000604083"/>
    </source>
</evidence>
<dbReference type="AlphaFoldDB" id="A0A934RP55"/>
<proteinExistence type="predicted"/>
<dbReference type="GO" id="GO:0003723">
    <property type="term" value="F:RNA binding"/>
    <property type="evidence" value="ECO:0007669"/>
    <property type="project" value="InterPro"/>
</dbReference>
<dbReference type="InterPro" id="IPR006145">
    <property type="entry name" value="PsdUridine_synth_RsuA/RluA"/>
</dbReference>
<protein>
    <submittedName>
        <fullName evidence="2">tRNA pseudouridine(65) synthase TruC</fullName>
    </submittedName>
</protein>
<sequence>MAIPPLQRLYEDEWLIAVNKEAGQLVHPADEPQPDDVVTMKLVRDAIGEHVYTVHRLDRPTCGVLVFAKGKTAARALGRAFERQQVRKIYHAIVTGHPPSGEWICREPLQKTPGAPSREAETGFRLLARLPHDLARLEARPRTGRYHQIRKHLLHCGHPIVGDYRYGGLELCESQRTTLGTGGRMMLQCRRLELPHPVSKEVLTLEAPEEPCFAALA</sequence>
<dbReference type="InterPro" id="IPR050188">
    <property type="entry name" value="RluA_PseudoU_synthase"/>
</dbReference>
<dbReference type="SUPFAM" id="SSF55120">
    <property type="entry name" value="Pseudouridine synthase"/>
    <property type="match status" value="1"/>
</dbReference>
<organism evidence="2 3">
    <name type="scientific">Roseibacillus ishigakijimensis</name>
    <dbReference type="NCBI Taxonomy" id="454146"/>
    <lineage>
        <taxon>Bacteria</taxon>
        <taxon>Pseudomonadati</taxon>
        <taxon>Verrucomicrobiota</taxon>
        <taxon>Verrucomicrobiia</taxon>
        <taxon>Verrucomicrobiales</taxon>
        <taxon>Verrucomicrobiaceae</taxon>
        <taxon>Roseibacillus</taxon>
    </lineage>
</organism>
<dbReference type="PROSITE" id="PS01129">
    <property type="entry name" value="PSI_RLU"/>
    <property type="match status" value="1"/>
</dbReference>
<dbReference type="GO" id="GO:0140098">
    <property type="term" value="F:catalytic activity, acting on RNA"/>
    <property type="evidence" value="ECO:0007669"/>
    <property type="project" value="UniProtKB-ARBA"/>
</dbReference>
<evidence type="ECO:0000313" key="2">
    <source>
        <dbReference type="EMBL" id="MBK1834398.1"/>
    </source>
</evidence>
<dbReference type="InterPro" id="IPR020103">
    <property type="entry name" value="PsdUridine_synth_cat_dom_sf"/>
</dbReference>
<dbReference type="Proteomes" id="UP000604083">
    <property type="component" value="Unassembled WGS sequence"/>
</dbReference>
<dbReference type="RefSeq" id="WP_200391833.1">
    <property type="nucleotide sequence ID" value="NZ_JAENIO010000023.1"/>
</dbReference>
<dbReference type="GO" id="GO:0009982">
    <property type="term" value="F:pseudouridine synthase activity"/>
    <property type="evidence" value="ECO:0007669"/>
    <property type="project" value="InterPro"/>
</dbReference>
<name>A0A934RP55_9BACT</name>
<dbReference type="GO" id="GO:0006396">
    <property type="term" value="P:RNA processing"/>
    <property type="evidence" value="ECO:0007669"/>
    <property type="project" value="UniProtKB-ARBA"/>
</dbReference>
<comment type="caution">
    <text evidence="2">The sequence shown here is derived from an EMBL/GenBank/DDBJ whole genome shotgun (WGS) entry which is preliminary data.</text>
</comment>
<accession>A0A934RP55</accession>
<dbReference type="GO" id="GO:0001522">
    <property type="term" value="P:pseudouridine synthesis"/>
    <property type="evidence" value="ECO:0007669"/>
    <property type="project" value="InterPro"/>
</dbReference>
<gene>
    <name evidence="2" type="ORF">JIN78_10035</name>
</gene>
<feature type="domain" description="Pseudouridine synthase RsuA/RluA-like" evidence="1">
    <location>
        <begin position="15"/>
        <end position="155"/>
    </location>
</feature>
<evidence type="ECO:0000259" key="1">
    <source>
        <dbReference type="Pfam" id="PF00849"/>
    </source>
</evidence>
<reference evidence="2" key="1">
    <citation type="submission" date="2021-01" db="EMBL/GenBank/DDBJ databases">
        <title>Modified the classification status of verrucomicrobia.</title>
        <authorList>
            <person name="Feng X."/>
        </authorList>
    </citation>
    <scope>NUCLEOTIDE SEQUENCE</scope>
    <source>
        <strain evidence="2">KCTC 12986</strain>
    </source>
</reference>